<dbReference type="PIRSF" id="PIRSF000443">
    <property type="entry name" value="Homoser_Ac_trans"/>
    <property type="match status" value="1"/>
</dbReference>
<feature type="domain" description="AB hydrolase-1" evidence="2">
    <location>
        <begin position="61"/>
        <end position="158"/>
    </location>
</feature>
<feature type="active site" description="Nucleophile" evidence="1">
    <location>
        <position position="129"/>
    </location>
</feature>
<evidence type="ECO:0000313" key="3">
    <source>
        <dbReference type="EMBL" id="ABG11446.1"/>
    </source>
</evidence>
<reference evidence="3" key="1">
    <citation type="submission" date="2006-06" db="EMBL/GenBank/DDBJ databases">
        <title>Complete sequence of chromosome of Mycobacterium sp. MCS.</title>
        <authorList>
            <consortium name="US DOE Joint Genome Institute"/>
            <person name="Copeland A."/>
            <person name="Lucas S."/>
            <person name="Lapidus A."/>
            <person name="Barry K."/>
            <person name="Detter J.C."/>
            <person name="Glavina del Rio T."/>
            <person name="Hammon N."/>
            <person name="Israni S."/>
            <person name="Dalin E."/>
            <person name="Tice H."/>
            <person name="Pitluck S."/>
            <person name="Martinez M."/>
            <person name="Schmutz J."/>
            <person name="Larimer F."/>
            <person name="Land M."/>
            <person name="Hauser L."/>
            <person name="Kyrpides N."/>
            <person name="Kim E."/>
            <person name="Miller C.D."/>
            <person name="Hughes J.E."/>
            <person name="Anderson A.J."/>
            <person name="Sims R.C."/>
            <person name="Richardson P."/>
        </authorList>
    </citation>
    <scope>NUCLEOTIDE SEQUENCE [LARGE SCALE GENOMIC DNA]</scope>
    <source>
        <strain evidence="3">MCS</strain>
    </source>
</reference>
<dbReference type="InterPro" id="IPR029058">
    <property type="entry name" value="AB_hydrolase_fold"/>
</dbReference>
<dbReference type="AlphaFoldDB" id="A0A5Q5BSS8"/>
<organism evidence="3">
    <name type="scientific">Mycobacterium sp. (strain MCS)</name>
    <dbReference type="NCBI Taxonomy" id="164756"/>
    <lineage>
        <taxon>Bacteria</taxon>
        <taxon>Bacillati</taxon>
        <taxon>Actinomycetota</taxon>
        <taxon>Actinomycetes</taxon>
        <taxon>Mycobacteriales</taxon>
        <taxon>Mycobacteriaceae</taxon>
        <taxon>Mycobacterium</taxon>
    </lineage>
</organism>
<dbReference type="GO" id="GO:0016747">
    <property type="term" value="F:acyltransferase activity, transferring groups other than amino-acyl groups"/>
    <property type="evidence" value="ECO:0007669"/>
    <property type="project" value="InterPro"/>
</dbReference>
<proteinExistence type="predicted"/>
<keyword evidence="3" id="KW-0808">Transferase</keyword>
<dbReference type="Gene3D" id="3.40.50.1820">
    <property type="entry name" value="alpha/beta hydrolase"/>
    <property type="match status" value="1"/>
</dbReference>
<gene>
    <name evidence="3" type="ordered locus">Mmcs_5345</name>
</gene>
<dbReference type="SUPFAM" id="SSF53474">
    <property type="entry name" value="alpha/beta-Hydrolases"/>
    <property type="match status" value="1"/>
</dbReference>
<dbReference type="PANTHER" id="PTHR32268">
    <property type="entry name" value="HOMOSERINE O-ACETYLTRANSFERASE"/>
    <property type="match status" value="1"/>
</dbReference>
<accession>A0A5Q5BSS8</accession>
<name>A0A5Q5BSS8_MYCSS</name>
<dbReference type="InterPro" id="IPR000073">
    <property type="entry name" value="AB_hydrolase_1"/>
</dbReference>
<dbReference type="PANTHER" id="PTHR32268:SF15">
    <property type="entry name" value="HOMOSERINE ACETYLTRANSFERASE FAMILY PROTEIN (AFU_ORTHOLOGUE AFUA_1G15350)"/>
    <property type="match status" value="1"/>
</dbReference>
<dbReference type="Pfam" id="PF00561">
    <property type="entry name" value="Abhydrolase_1"/>
    <property type="match status" value="1"/>
</dbReference>
<feature type="active site" evidence="1">
    <location>
        <position position="278"/>
    </location>
</feature>
<evidence type="ECO:0000256" key="1">
    <source>
        <dbReference type="PIRSR" id="PIRSR000443-1"/>
    </source>
</evidence>
<evidence type="ECO:0000259" key="2">
    <source>
        <dbReference type="Pfam" id="PF00561"/>
    </source>
</evidence>
<dbReference type="InterPro" id="IPR008220">
    <property type="entry name" value="HAT_MetX-like"/>
</dbReference>
<sequence>MTMDAARGERKELRVPTFSLESGAVLDDARISYRTHGALSADGDNAVLLFTYYTGDDLSYQPWIGPGRPLDPSEHFVIIVNHFGGGVSSSPSTSAAGFPDVAVGDSVRAAKLVLDDLGVQRLRLVAGWSLGGMQSLEFASRYPECAATVFALCSAARCSPVNQVFLDSVGAALTTGGRTVDADDPSAPERLDVFGRVYAGWAYCERFFAEEVYREFGYAGPADVVEAWGRDHRSMHAGDLMASLRMWRTSDDGGSLDVLGRRLGRIRARVILMPAVTDTYFTVTENHLEAGWLVDGEVRPLASPLGHIAGRPGIRADEQSVVDACLRELVQPRAAAAHLTSIK</sequence>
<dbReference type="KEGG" id="mmc:Mmcs_5345"/>
<feature type="active site" evidence="1">
    <location>
        <position position="307"/>
    </location>
</feature>
<protein>
    <submittedName>
        <fullName evidence="3">Homoserine O-acetyltransferase</fullName>
    </submittedName>
</protein>
<dbReference type="EMBL" id="CP000384">
    <property type="protein sequence ID" value="ABG11446.1"/>
    <property type="molecule type" value="Genomic_DNA"/>
</dbReference>